<evidence type="ECO:0000256" key="1">
    <source>
        <dbReference type="SAM" id="MobiDB-lite"/>
    </source>
</evidence>
<dbReference type="PANTHER" id="PTHR42470:SF2">
    <property type="match status" value="1"/>
</dbReference>
<feature type="domain" description="DUF7924" evidence="2">
    <location>
        <begin position="250"/>
        <end position="473"/>
    </location>
</feature>
<evidence type="ECO:0000313" key="4">
    <source>
        <dbReference type="Proteomes" id="UP000226031"/>
    </source>
</evidence>
<keyword evidence="4" id="KW-1185">Reference proteome</keyword>
<protein>
    <recommendedName>
        <fullName evidence="2">DUF7924 domain-containing protein</fullName>
    </recommendedName>
</protein>
<feature type="compositionally biased region" description="Basic and acidic residues" evidence="1">
    <location>
        <begin position="52"/>
        <end position="62"/>
    </location>
</feature>
<dbReference type="EMBL" id="PDND01000132">
    <property type="protein sequence ID" value="PGH31310.1"/>
    <property type="molecule type" value="Genomic_DNA"/>
</dbReference>
<comment type="caution">
    <text evidence="3">The sequence shown here is derived from an EMBL/GenBank/DDBJ whole genome shotgun (WGS) entry which is preliminary data.</text>
</comment>
<proteinExistence type="predicted"/>
<evidence type="ECO:0000259" key="2">
    <source>
        <dbReference type="Pfam" id="PF25545"/>
    </source>
</evidence>
<dbReference type="VEuPathDB" id="FungiDB:EMCG_08449"/>
<feature type="region of interest" description="Disordered" evidence="1">
    <location>
        <begin position="166"/>
        <end position="196"/>
    </location>
</feature>
<dbReference type="STRING" id="73230.A0A2B7ZD73"/>
<feature type="compositionally biased region" description="Basic and acidic residues" evidence="1">
    <location>
        <begin position="186"/>
        <end position="196"/>
    </location>
</feature>
<feature type="compositionally biased region" description="Polar residues" evidence="1">
    <location>
        <begin position="115"/>
        <end position="132"/>
    </location>
</feature>
<feature type="region of interest" description="Disordered" evidence="1">
    <location>
        <begin position="1"/>
        <end position="132"/>
    </location>
</feature>
<dbReference type="PANTHER" id="PTHR42470">
    <property type="entry name" value="VAST DOMAIN-CONTAINING PROTEIN"/>
    <property type="match status" value="1"/>
</dbReference>
<dbReference type="Proteomes" id="UP000226031">
    <property type="component" value="Unassembled WGS sequence"/>
</dbReference>
<dbReference type="AlphaFoldDB" id="A0A2B7ZD73"/>
<accession>A0A2B7ZD73</accession>
<sequence>MAPRRKPNIRKVGLQPSLRKGQGKRPQGSKKDQVQTSSHKSACLEQLQEQTVSKDRSAERRQPSPSSARNLPIKPPQKAQTFPQDINRKRKRSQEAKDRLQNPVKPFQEWPRTSLLGSTVENTPGQEATSSVGGVEVSPIRYWIQTGHWHRKYFKQDDRMISLLARKKSTSSLRRKGSEPSGATQSDEKPREEKSAPYKHRRYEILLKTKGSFMYDSGAGITDESRRLYQSLLDTEQPVPADSKFRHDLFAKTCKMIHLRNEAKVMMDIGQLIVPSAETLALYGATNLDILIEGFNESWNKCIPFYGPYPQPDYCVGFNQSAFTHDQLEKLQPFIGSWTYVSLLMATDMIYFPFLTCEVKCGDAALETADRQNAHSMTVAVRGVVELYKAVNREQELHREILAFSVSHDHTAVRIYGHYALIEDKQTTFYRHTIRKFYFTDQDGKERWTAYKFTRNIYDIWMPTHLQRLHSAIDQIPSELDLDVHQLDTSIS</sequence>
<gene>
    <name evidence="3" type="ORF">GX50_05905</name>
</gene>
<feature type="compositionally biased region" description="Basic residues" evidence="1">
    <location>
        <begin position="166"/>
        <end position="175"/>
    </location>
</feature>
<organism evidence="3 4">
    <name type="scientific">[Emmonsia] crescens</name>
    <dbReference type="NCBI Taxonomy" id="73230"/>
    <lineage>
        <taxon>Eukaryota</taxon>
        <taxon>Fungi</taxon>
        <taxon>Dikarya</taxon>
        <taxon>Ascomycota</taxon>
        <taxon>Pezizomycotina</taxon>
        <taxon>Eurotiomycetes</taxon>
        <taxon>Eurotiomycetidae</taxon>
        <taxon>Onygenales</taxon>
        <taxon>Ajellomycetaceae</taxon>
        <taxon>Emergomyces</taxon>
    </lineage>
</organism>
<evidence type="ECO:0000313" key="3">
    <source>
        <dbReference type="EMBL" id="PGH31310.1"/>
    </source>
</evidence>
<dbReference type="Pfam" id="PF25545">
    <property type="entry name" value="DUF7924"/>
    <property type="match status" value="1"/>
</dbReference>
<dbReference type="InterPro" id="IPR057684">
    <property type="entry name" value="DUF7924"/>
</dbReference>
<reference evidence="3 4" key="1">
    <citation type="submission" date="2017-10" db="EMBL/GenBank/DDBJ databases">
        <title>Comparative genomics in systemic dimorphic fungi from Ajellomycetaceae.</title>
        <authorList>
            <person name="Munoz J.F."/>
            <person name="Mcewen J.G."/>
            <person name="Clay O.K."/>
            <person name="Cuomo C.A."/>
        </authorList>
    </citation>
    <scope>NUCLEOTIDE SEQUENCE [LARGE SCALE GENOMIC DNA]</scope>
    <source>
        <strain evidence="3 4">UAMH4076</strain>
    </source>
</reference>
<name>A0A2B7ZD73_9EURO</name>